<dbReference type="GO" id="GO:0003743">
    <property type="term" value="F:translation initiation factor activity"/>
    <property type="evidence" value="ECO:0007669"/>
    <property type="project" value="UniProtKB-KW"/>
</dbReference>
<evidence type="ECO:0000313" key="6">
    <source>
        <dbReference type="Proteomes" id="UP000243423"/>
    </source>
</evidence>
<dbReference type="InterPro" id="IPR012340">
    <property type="entry name" value="NA-bd_OB-fold"/>
</dbReference>
<comment type="similarity">
    <text evidence="1">Belongs to the eIF-2-alpha family.</text>
</comment>
<dbReference type="Pfam" id="PF00575">
    <property type="entry name" value="S1"/>
    <property type="match status" value="1"/>
</dbReference>
<evidence type="ECO:0000259" key="4">
    <source>
        <dbReference type="PROSITE" id="PS50126"/>
    </source>
</evidence>
<dbReference type="SUPFAM" id="SSF116742">
    <property type="entry name" value="eIF2alpha middle domain-like"/>
    <property type="match status" value="1"/>
</dbReference>
<reference evidence="5 6" key="1">
    <citation type="journal article" date="2011" name="Genome Biol. Evol.">
        <title>Complete nucleomorph genome sequence of the nonphotosynthetic alga Cryptomonas paramecium reveals a core nucleomorph gene set.</title>
        <authorList>
            <person name="Tanifuji G."/>
            <person name="Onodera N.T."/>
            <person name="Wheeler T.J."/>
            <person name="Dlutek M."/>
            <person name="Donaher N."/>
            <person name="Archibald J.M."/>
        </authorList>
    </citation>
    <scope>NUCLEOTIDE SEQUENCE [LARGE SCALE GENOMIC DNA]</scope>
    <source>
        <strain evidence="5 6">CCAP977/2A</strain>
    </source>
</reference>
<accession>F2HH96</accession>
<evidence type="ECO:0000256" key="1">
    <source>
        <dbReference type="ARBA" id="ARBA00007223"/>
    </source>
</evidence>
<dbReference type="InterPro" id="IPR003029">
    <property type="entry name" value="S1_domain"/>
</dbReference>
<proteinExistence type="inferred from homology"/>
<geneLocation type="nucleomorph" evidence="5"/>
<dbReference type="AlphaFoldDB" id="F2HH96"/>
<sequence length="267" mass="31791">MRNRVYEYLYPSAGDIVIIFIEKLKDIGAYVQLLEFNNLQGMILTREISRKKMNSIHKSVILYKDEPAVITKVDGKRGYVDVSKCRIAQEEIYQMKKKWVYAKNTISIATHVSRCNHLNCEDLQIRWGWPFCRKYKHMLKGVKKSIKNYKKVLHGLNMSCLEFIKIREILKKKMVKQHYSVFIEFEIFIFSKNAIDFIKKFFEYQLCLCDIKIEIKLITFPCFSFSLLDQGKKLIVKEISYFLKSLLKYIQIKNGNLYIKNITFKQK</sequence>
<dbReference type="PROSITE" id="PS50126">
    <property type="entry name" value="S1"/>
    <property type="match status" value="1"/>
</dbReference>
<dbReference type="PANTHER" id="PTHR10602">
    <property type="entry name" value="EUKARYOTIC TRANSLATION INITIATION FACTOR 2 SUBUNIT 1"/>
    <property type="match status" value="1"/>
</dbReference>
<feature type="domain" description="S1 motif" evidence="4">
    <location>
        <begin position="14"/>
        <end position="85"/>
    </location>
</feature>
<evidence type="ECO:0000313" key="5">
    <source>
        <dbReference type="EMBL" id="AEA38692.1"/>
    </source>
</evidence>
<dbReference type="GO" id="GO:0043022">
    <property type="term" value="F:ribosome binding"/>
    <property type="evidence" value="ECO:0007669"/>
    <property type="project" value="TreeGrafter"/>
</dbReference>
<dbReference type="GeneID" id="10447052"/>
<dbReference type="GO" id="GO:0003723">
    <property type="term" value="F:RNA binding"/>
    <property type="evidence" value="ECO:0007669"/>
    <property type="project" value="InterPro"/>
</dbReference>
<organism evidence="5 6">
    <name type="scientific">Cryptomonas paramaecium</name>
    <dbReference type="NCBI Taxonomy" id="2898"/>
    <lineage>
        <taxon>Eukaryota</taxon>
        <taxon>Cryptophyceae</taxon>
        <taxon>Cryptomonadales</taxon>
        <taxon>Cryptomonadaceae</taxon>
        <taxon>Cryptomonas</taxon>
    </lineage>
</organism>
<name>F2HH96_9CRYP</name>
<dbReference type="Pfam" id="PF07541">
    <property type="entry name" value="EIF_2_alpha"/>
    <property type="match status" value="1"/>
</dbReference>
<dbReference type="Gene3D" id="1.10.150.190">
    <property type="entry name" value="Translation initiation factor 2, subunit 1, domain 2"/>
    <property type="match status" value="1"/>
</dbReference>
<keyword evidence="5" id="KW-0542">Nucleomorph</keyword>
<dbReference type="InterPro" id="IPR024054">
    <property type="entry name" value="TIF2_asu_middle_sf"/>
</dbReference>
<dbReference type="SUPFAM" id="SSF50249">
    <property type="entry name" value="Nucleic acid-binding proteins"/>
    <property type="match status" value="1"/>
</dbReference>
<evidence type="ECO:0000256" key="3">
    <source>
        <dbReference type="ARBA" id="ARBA00022917"/>
    </source>
</evidence>
<evidence type="ECO:0000256" key="2">
    <source>
        <dbReference type="ARBA" id="ARBA00022540"/>
    </source>
</evidence>
<dbReference type="GO" id="GO:0005850">
    <property type="term" value="C:eukaryotic translation initiation factor 2 complex"/>
    <property type="evidence" value="ECO:0007669"/>
    <property type="project" value="TreeGrafter"/>
</dbReference>
<keyword evidence="3" id="KW-0648">Protein biosynthesis</keyword>
<keyword evidence="2 5" id="KW-0396">Initiation factor</keyword>
<dbReference type="RefSeq" id="XP_003239590.1">
    <property type="nucleotide sequence ID" value="XM_003239542.1"/>
</dbReference>
<dbReference type="Gene3D" id="2.40.50.140">
    <property type="entry name" value="Nucleic acid-binding proteins"/>
    <property type="match status" value="1"/>
</dbReference>
<protein>
    <submittedName>
        <fullName evidence="5">Translational initiation factor 2 alpha SU</fullName>
    </submittedName>
</protein>
<dbReference type="GO" id="GO:0033290">
    <property type="term" value="C:eukaryotic 48S preinitiation complex"/>
    <property type="evidence" value="ECO:0007669"/>
    <property type="project" value="TreeGrafter"/>
</dbReference>
<gene>
    <name evidence="5" type="primary">tif211</name>
    <name evidence="5" type="ORF">CPARA_1gp034</name>
</gene>
<dbReference type="InterPro" id="IPR011488">
    <property type="entry name" value="TIF_2_asu"/>
</dbReference>
<dbReference type="EMBL" id="CP002172">
    <property type="protein sequence ID" value="AEA38692.1"/>
    <property type="molecule type" value="Genomic_DNA"/>
</dbReference>
<dbReference type="PANTHER" id="PTHR10602:SF0">
    <property type="entry name" value="EUKARYOTIC TRANSLATION INITIATION FACTOR 2 SUBUNIT 1"/>
    <property type="match status" value="1"/>
</dbReference>
<dbReference type="Proteomes" id="UP000243423">
    <property type="component" value="Nucleomorph 1"/>
</dbReference>